<keyword evidence="3" id="KW-1015">Disulfide bond</keyword>
<evidence type="ECO:0000259" key="5">
    <source>
        <dbReference type="PROSITE" id="PS51465"/>
    </source>
</evidence>
<evidence type="ECO:0000256" key="1">
    <source>
        <dbReference type="ARBA" id="ARBA00022690"/>
    </source>
</evidence>
<dbReference type="GO" id="GO:0005615">
    <property type="term" value="C:extracellular space"/>
    <property type="evidence" value="ECO:0007669"/>
    <property type="project" value="TreeGrafter"/>
</dbReference>
<keyword evidence="4" id="KW-0732">Signal</keyword>
<feature type="domain" description="Kazal-like" evidence="5">
    <location>
        <begin position="120"/>
        <end position="169"/>
    </location>
</feature>
<keyword evidence="7" id="KW-1185">Reference proteome</keyword>
<dbReference type="InterPro" id="IPR053265">
    <property type="entry name" value="Serpin"/>
</dbReference>
<dbReference type="PROSITE" id="PS51465">
    <property type="entry name" value="KAZAL_2"/>
    <property type="match status" value="4"/>
</dbReference>
<evidence type="ECO:0000256" key="4">
    <source>
        <dbReference type="SAM" id="SignalP"/>
    </source>
</evidence>
<feature type="chain" id="PRO_5035830245" evidence="4">
    <location>
        <begin position="21"/>
        <end position="222"/>
    </location>
</feature>
<keyword evidence="2" id="KW-0722">Serine protease inhibitor</keyword>
<dbReference type="FunFam" id="3.30.60.30:FF:000067">
    <property type="entry name" value="Thrombin inhibitor rhodniin"/>
    <property type="match status" value="2"/>
</dbReference>
<evidence type="ECO:0000313" key="6">
    <source>
        <dbReference type="EMBL" id="CAG4956255.1"/>
    </source>
</evidence>
<accession>A0A8S3WFE0</accession>
<feature type="signal peptide" evidence="4">
    <location>
        <begin position="1"/>
        <end position="20"/>
    </location>
</feature>
<dbReference type="Proteomes" id="UP000691718">
    <property type="component" value="Unassembled WGS sequence"/>
</dbReference>
<gene>
    <name evidence="6" type="ORF">PAPOLLO_LOCUS5506</name>
</gene>
<feature type="domain" description="Kazal-like" evidence="5">
    <location>
        <begin position="59"/>
        <end position="118"/>
    </location>
</feature>
<protein>
    <submittedName>
        <fullName evidence="6">(apollo) hypothetical protein</fullName>
    </submittedName>
</protein>
<dbReference type="OrthoDB" id="126772at2759"/>
<feature type="domain" description="Kazal-like" evidence="5">
    <location>
        <begin position="171"/>
        <end position="221"/>
    </location>
</feature>
<dbReference type="PANTHER" id="PTHR21131:SF0">
    <property type="entry name" value="GEO10195P1-RELATED"/>
    <property type="match status" value="1"/>
</dbReference>
<evidence type="ECO:0000256" key="2">
    <source>
        <dbReference type="ARBA" id="ARBA00022900"/>
    </source>
</evidence>
<dbReference type="InterPro" id="IPR002350">
    <property type="entry name" value="Kazal_dom"/>
</dbReference>
<dbReference type="Pfam" id="PF00050">
    <property type="entry name" value="Kazal_1"/>
    <property type="match status" value="4"/>
</dbReference>
<comment type="caution">
    <text evidence="6">The sequence shown here is derived from an EMBL/GenBank/DDBJ whole genome shotgun (WGS) entry which is preliminary data.</text>
</comment>
<feature type="domain" description="Kazal-like" evidence="5">
    <location>
        <begin position="18"/>
        <end position="54"/>
    </location>
</feature>
<dbReference type="CDD" id="cd00104">
    <property type="entry name" value="KAZAL_FS"/>
    <property type="match status" value="4"/>
</dbReference>
<organism evidence="6 7">
    <name type="scientific">Parnassius apollo</name>
    <name type="common">Apollo butterfly</name>
    <name type="synonym">Papilio apollo</name>
    <dbReference type="NCBI Taxonomy" id="110799"/>
    <lineage>
        <taxon>Eukaryota</taxon>
        <taxon>Metazoa</taxon>
        <taxon>Ecdysozoa</taxon>
        <taxon>Arthropoda</taxon>
        <taxon>Hexapoda</taxon>
        <taxon>Insecta</taxon>
        <taxon>Pterygota</taxon>
        <taxon>Neoptera</taxon>
        <taxon>Endopterygota</taxon>
        <taxon>Lepidoptera</taxon>
        <taxon>Glossata</taxon>
        <taxon>Ditrysia</taxon>
        <taxon>Papilionoidea</taxon>
        <taxon>Papilionidae</taxon>
        <taxon>Parnassiinae</taxon>
        <taxon>Parnassini</taxon>
        <taxon>Parnassius</taxon>
        <taxon>Parnassius</taxon>
    </lineage>
</organism>
<evidence type="ECO:0000256" key="3">
    <source>
        <dbReference type="ARBA" id="ARBA00023157"/>
    </source>
</evidence>
<dbReference type="PROSITE" id="PS00282">
    <property type="entry name" value="KAZAL_1"/>
    <property type="match status" value="3"/>
</dbReference>
<dbReference type="PANTHER" id="PTHR21131">
    <property type="entry name" value="SERINE-TYPE ENDOPEPTIDASE INHIBITOR"/>
    <property type="match status" value="1"/>
</dbReference>
<evidence type="ECO:0000313" key="7">
    <source>
        <dbReference type="Proteomes" id="UP000691718"/>
    </source>
</evidence>
<name>A0A8S3WFE0_PARAO</name>
<sequence>MKYLFGLTLLMGTYFSATSALPPCVCTRDRKPVCGSDGKTYSNQCLLDCARSTNPDITLVKTGACERNEPAGSNCICTYDYNPVCGTDGETYPNSCSLKCQQTENPGLDINYRGACRSNREVENSCVCTRETKRVCGTDGITYNNPCLLNCARESNPDLHVLHADPCEEETKIELPKNRRCACTRNLQPVCASNGVTYSNKCMMECAGSHLPIKSFGSCEDS</sequence>
<dbReference type="SMART" id="SM00280">
    <property type="entry name" value="KAZAL"/>
    <property type="match status" value="4"/>
</dbReference>
<dbReference type="EMBL" id="CAJQZP010000312">
    <property type="protein sequence ID" value="CAG4956255.1"/>
    <property type="molecule type" value="Genomic_DNA"/>
</dbReference>
<reference evidence="6" key="1">
    <citation type="submission" date="2021-04" db="EMBL/GenBank/DDBJ databases">
        <authorList>
            <person name="Tunstrom K."/>
        </authorList>
    </citation>
    <scope>NUCLEOTIDE SEQUENCE</scope>
</reference>
<dbReference type="GO" id="GO:0004867">
    <property type="term" value="F:serine-type endopeptidase inhibitor activity"/>
    <property type="evidence" value="ECO:0007669"/>
    <property type="project" value="UniProtKB-KW"/>
</dbReference>
<dbReference type="AlphaFoldDB" id="A0A8S3WFE0"/>
<proteinExistence type="predicted"/>
<keyword evidence="1" id="KW-0646">Protease inhibitor</keyword>